<protein>
    <submittedName>
        <fullName evidence="1">Uncharacterized protein</fullName>
    </submittedName>
</protein>
<keyword evidence="2" id="KW-1185">Reference proteome</keyword>
<evidence type="ECO:0000313" key="2">
    <source>
        <dbReference type="Proteomes" id="UP000595140"/>
    </source>
</evidence>
<sequence length="71" mass="7949">MCISRSGHLVRQGHSDLQEDGEDVVLHVPNINRYGIHLLVPPCRLFPCHLLPSCRLCCIPAIECKCNTLTL</sequence>
<name>A0A484L974_9ASTE</name>
<proteinExistence type="predicted"/>
<accession>A0A484L974</accession>
<gene>
    <name evidence="1" type="ORF">CCAM_LOCUS14636</name>
</gene>
<dbReference type="EMBL" id="OOIL02001116">
    <property type="protein sequence ID" value="VFQ72860.1"/>
    <property type="molecule type" value="Genomic_DNA"/>
</dbReference>
<organism evidence="1 2">
    <name type="scientific">Cuscuta campestris</name>
    <dbReference type="NCBI Taxonomy" id="132261"/>
    <lineage>
        <taxon>Eukaryota</taxon>
        <taxon>Viridiplantae</taxon>
        <taxon>Streptophyta</taxon>
        <taxon>Embryophyta</taxon>
        <taxon>Tracheophyta</taxon>
        <taxon>Spermatophyta</taxon>
        <taxon>Magnoliopsida</taxon>
        <taxon>eudicotyledons</taxon>
        <taxon>Gunneridae</taxon>
        <taxon>Pentapetalae</taxon>
        <taxon>asterids</taxon>
        <taxon>lamiids</taxon>
        <taxon>Solanales</taxon>
        <taxon>Convolvulaceae</taxon>
        <taxon>Cuscuteae</taxon>
        <taxon>Cuscuta</taxon>
        <taxon>Cuscuta subgen. Grammica</taxon>
        <taxon>Cuscuta sect. Cleistogrammica</taxon>
    </lineage>
</organism>
<dbReference type="AlphaFoldDB" id="A0A484L974"/>
<evidence type="ECO:0000313" key="1">
    <source>
        <dbReference type="EMBL" id="VFQ72860.1"/>
    </source>
</evidence>
<dbReference type="Proteomes" id="UP000595140">
    <property type="component" value="Unassembled WGS sequence"/>
</dbReference>
<reference evidence="1 2" key="1">
    <citation type="submission" date="2018-04" db="EMBL/GenBank/DDBJ databases">
        <authorList>
            <person name="Vogel A."/>
        </authorList>
    </citation>
    <scope>NUCLEOTIDE SEQUENCE [LARGE SCALE GENOMIC DNA]</scope>
</reference>